<dbReference type="GO" id="GO:0016491">
    <property type="term" value="F:oxidoreductase activity"/>
    <property type="evidence" value="ECO:0007669"/>
    <property type="project" value="UniProtKB-KW"/>
</dbReference>
<dbReference type="Proteomes" id="UP000002432">
    <property type="component" value="Chromosome"/>
</dbReference>
<dbReference type="STRING" id="204669.Acid345_0642"/>
<sequence length="252" mass="26296">MKLKGKTAIVTGAAAGIGKASTELFASEGAHILAIDLDGGKLEHLASKITSSGGICLALRGDVSQSADVQNALNTAIGRFGKIDILFNNAGIVPAGKIDVTTEEQWDRAMAINVKSMYLFCHAIVPHFKEHGGGVILNTASATALRAVVDRACYTATKAAVVGLTKSMALDYVRDNIRVNCLCPGTVDTPSLSERLAAFPDPAEAKKNFIARQPMGRFGTAEEIALAALYLVSDESAFVTGVAFAIDGGLTI</sequence>
<dbReference type="FunFam" id="3.40.50.720:FF:000084">
    <property type="entry name" value="Short-chain dehydrogenase reductase"/>
    <property type="match status" value="1"/>
</dbReference>
<dbReference type="Pfam" id="PF13561">
    <property type="entry name" value="adh_short_C2"/>
    <property type="match status" value="1"/>
</dbReference>
<evidence type="ECO:0000313" key="3">
    <source>
        <dbReference type="EMBL" id="ABF39647.1"/>
    </source>
</evidence>
<organism evidence="3 4">
    <name type="scientific">Koribacter versatilis (strain Ellin345)</name>
    <dbReference type="NCBI Taxonomy" id="204669"/>
    <lineage>
        <taxon>Bacteria</taxon>
        <taxon>Pseudomonadati</taxon>
        <taxon>Acidobacteriota</taxon>
        <taxon>Terriglobia</taxon>
        <taxon>Terriglobales</taxon>
        <taxon>Candidatus Korobacteraceae</taxon>
        <taxon>Candidatus Korobacter</taxon>
    </lineage>
</organism>
<dbReference type="NCBIfam" id="NF005559">
    <property type="entry name" value="PRK07231.1"/>
    <property type="match status" value="1"/>
</dbReference>
<comment type="similarity">
    <text evidence="1">Belongs to the short-chain dehydrogenases/reductases (SDR) family.</text>
</comment>
<dbReference type="PANTHER" id="PTHR43477">
    <property type="entry name" value="DIHYDROANTICAPSIN 7-DEHYDROGENASE"/>
    <property type="match status" value="1"/>
</dbReference>
<name>Q1IU03_KORVE</name>
<dbReference type="InterPro" id="IPR020904">
    <property type="entry name" value="Sc_DH/Rdtase_CS"/>
</dbReference>
<dbReference type="PROSITE" id="PS00061">
    <property type="entry name" value="ADH_SHORT"/>
    <property type="match status" value="1"/>
</dbReference>
<keyword evidence="2" id="KW-0560">Oxidoreductase</keyword>
<gene>
    <name evidence="3" type="ordered locus">Acid345_0642</name>
</gene>
<evidence type="ECO:0000313" key="4">
    <source>
        <dbReference type="Proteomes" id="UP000002432"/>
    </source>
</evidence>
<dbReference type="HOGENOM" id="CLU_010194_1_0_0"/>
<dbReference type="PRINTS" id="PR00081">
    <property type="entry name" value="GDHRDH"/>
</dbReference>
<dbReference type="EnsemblBacteria" id="ABF39647">
    <property type="protein sequence ID" value="ABF39647"/>
    <property type="gene ID" value="Acid345_0642"/>
</dbReference>
<reference evidence="3 4" key="1">
    <citation type="journal article" date="2009" name="Appl. Environ. Microbiol.">
        <title>Three genomes from the phylum Acidobacteria provide insight into the lifestyles of these microorganisms in soils.</title>
        <authorList>
            <person name="Ward N.L."/>
            <person name="Challacombe J.F."/>
            <person name="Janssen P.H."/>
            <person name="Henrissat B."/>
            <person name="Coutinho P.M."/>
            <person name="Wu M."/>
            <person name="Xie G."/>
            <person name="Haft D.H."/>
            <person name="Sait M."/>
            <person name="Badger J."/>
            <person name="Barabote R.D."/>
            <person name="Bradley B."/>
            <person name="Brettin T.S."/>
            <person name="Brinkac L.M."/>
            <person name="Bruce D."/>
            <person name="Creasy T."/>
            <person name="Daugherty S.C."/>
            <person name="Davidsen T.M."/>
            <person name="DeBoy R.T."/>
            <person name="Detter J.C."/>
            <person name="Dodson R.J."/>
            <person name="Durkin A.S."/>
            <person name="Ganapathy A."/>
            <person name="Gwinn-Giglio M."/>
            <person name="Han C.S."/>
            <person name="Khouri H."/>
            <person name="Kiss H."/>
            <person name="Kothari S.P."/>
            <person name="Madupu R."/>
            <person name="Nelson K.E."/>
            <person name="Nelson W.C."/>
            <person name="Paulsen I."/>
            <person name="Penn K."/>
            <person name="Ren Q."/>
            <person name="Rosovitz M.J."/>
            <person name="Selengut J.D."/>
            <person name="Shrivastava S."/>
            <person name="Sullivan S.A."/>
            <person name="Tapia R."/>
            <person name="Thompson L.S."/>
            <person name="Watkins K.L."/>
            <person name="Yang Q."/>
            <person name="Yu C."/>
            <person name="Zafar N."/>
            <person name="Zhou L."/>
            <person name="Kuske C.R."/>
        </authorList>
    </citation>
    <scope>NUCLEOTIDE SEQUENCE [LARGE SCALE GENOMIC DNA]</scope>
    <source>
        <strain evidence="3 4">Ellin345</strain>
    </source>
</reference>
<dbReference type="InterPro" id="IPR002347">
    <property type="entry name" value="SDR_fam"/>
</dbReference>
<dbReference type="EMBL" id="CP000360">
    <property type="protein sequence ID" value="ABF39647.1"/>
    <property type="molecule type" value="Genomic_DNA"/>
</dbReference>
<dbReference type="AlphaFoldDB" id="Q1IU03"/>
<dbReference type="InterPro" id="IPR036291">
    <property type="entry name" value="NAD(P)-bd_dom_sf"/>
</dbReference>
<dbReference type="OrthoDB" id="9803333at2"/>
<dbReference type="PANTHER" id="PTHR43477:SF1">
    <property type="entry name" value="DIHYDROANTICAPSIN 7-DEHYDROGENASE"/>
    <property type="match status" value="1"/>
</dbReference>
<accession>Q1IU03</accession>
<dbReference type="KEGG" id="aba:Acid345_0642"/>
<evidence type="ECO:0000256" key="2">
    <source>
        <dbReference type="ARBA" id="ARBA00023002"/>
    </source>
</evidence>
<dbReference type="eggNOG" id="COG1028">
    <property type="taxonomic scope" value="Bacteria"/>
</dbReference>
<evidence type="ECO:0000256" key="1">
    <source>
        <dbReference type="ARBA" id="ARBA00006484"/>
    </source>
</evidence>
<dbReference type="RefSeq" id="WP_011521449.1">
    <property type="nucleotide sequence ID" value="NC_008009.1"/>
</dbReference>
<dbReference type="SUPFAM" id="SSF51735">
    <property type="entry name" value="NAD(P)-binding Rossmann-fold domains"/>
    <property type="match status" value="1"/>
</dbReference>
<dbReference type="PRINTS" id="PR00080">
    <property type="entry name" value="SDRFAMILY"/>
</dbReference>
<proteinExistence type="inferred from homology"/>
<keyword evidence="4" id="KW-1185">Reference proteome</keyword>
<dbReference type="InterPro" id="IPR051122">
    <property type="entry name" value="SDR_DHRS6-like"/>
</dbReference>
<dbReference type="Gene3D" id="3.40.50.720">
    <property type="entry name" value="NAD(P)-binding Rossmann-like Domain"/>
    <property type="match status" value="1"/>
</dbReference>
<protein>
    <submittedName>
        <fullName evidence="3">Short-chain dehydrogenase/reductase SDR</fullName>
    </submittedName>
</protein>